<organism evidence="2 3">
    <name type="scientific">Candidatus Jorgensenbacteria bacterium GW2011_GWB1_50_10</name>
    <dbReference type="NCBI Taxonomy" id="1618665"/>
    <lineage>
        <taxon>Bacteria</taxon>
        <taxon>Candidatus Joergenseniibacteriota</taxon>
    </lineage>
</organism>
<feature type="chain" id="PRO_5002540449" description="Lipoprotein" evidence="1">
    <location>
        <begin position="20"/>
        <end position="265"/>
    </location>
</feature>
<gene>
    <name evidence="2" type="ORF">UY55_C0003G0027</name>
</gene>
<proteinExistence type="predicted"/>
<keyword evidence="1" id="KW-0732">Signal</keyword>
<evidence type="ECO:0000313" key="3">
    <source>
        <dbReference type="Proteomes" id="UP000034224"/>
    </source>
</evidence>
<reference evidence="2 3" key="1">
    <citation type="journal article" date="2015" name="Nature">
        <title>rRNA introns, odd ribosomes, and small enigmatic genomes across a large radiation of phyla.</title>
        <authorList>
            <person name="Brown C.T."/>
            <person name="Hug L.A."/>
            <person name="Thomas B.C."/>
            <person name="Sharon I."/>
            <person name="Castelle C.J."/>
            <person name="Singh A."/>
            <person name="Wilkins M.J."/>
            <person name="Williams K.H."/>
            <person name="Banfield J.F."/>
        </authorList>
    </citation>
    <scope>NUCLEOTIDE SEQUENCE [LARGE SCALE GENOMIC DNA]</scope>
</reference>
<dbReference type="Proteomes" id="UP000034224">
    <property type="component" value="Unassembled WGS sequence"/>
</dbReference>
<evidence type="ECO:0008006" key="4">
    <source>
        <dbReference type="Google" id="ProtNLM"/>
    </source>
</evidence>
<evidence type="ECO:0000256" key="1">
    <source>
        <dbReference type="SAM" id="SignalP"/>
    </source>
</evidence>
<evidence type="ECO:0000313" key="2">
    <source>
        <dbReference type="EMBL" id="KKW14811.1"/>
    </source>
</evidence>
<sequence length="265" mass="29896">MKRNIFAVLALALAAPACSEKLKAQNDAELIAAQYGISFTQQFLGKVIRGENILQSFQTAASEAVPSAAFQYAGMKMVGANWQFAIPAQLLTQKGAWVQRQSMLGRPIFGREFLTTWELDYLWFNLRVRDGRMLLPRLNPFTVFVAAEQERQSVFWKESLVSGAVIYKATRDIDALGKHADNVIVIQHVAGNWGSVLSHELTHSLQRVRGHPLFDVVLHQDASQKRFLPFLRVDLGGLWMSAYGRNFFPKGGDNFLEWEVDGYVY</sequence>
<comment type="caution">
    <text evidence="2">The sequence shown here is derived from an EMBL/GenBank/DDBJ whole genome shotgun (WGS) entry which is preliminary data.</text>
</comment>
<feature type="signal peptide" evidence="1">
    <location>
        <begin position="1"/>
        <end position="19"/>
    </location>
</feature>
<dbReference type="AlphaFoldDB" id="A0A0G1W7R3"/>
<accession>A0A0G1W7R3</accession>
<protein>
    <recommendedName>
        <fullName evidence="4">Lipoprotein</fullName>
    </recommendedName>
</protein>
<dbReference type="EMBL" id="LCQK01000003">
    <property type="protein sequence ID" value="KKW14811.1"/>
    <property type="molecule type" value="Genomic_DNA"/>
</dbReference>
<name>A0A0G1W7R3_9BACT</name>